<proteinExistence type="predicted"/>
<reference evidence="1" key="1">
    <citation type="submission" date="2018-05" db="EMBL/GenBank/DDBJ databases">
        <authorList>
            <person name="Lanie J.A."/>
            <person name="Ng W.-L."/>
            <person name="Kazmierczak K.M."/>
            <person name="Andrzejewski T.M."/>
            <person name="Davidsen T.M."/>
            <person name="Wayne K.J."/>
            <person name="Tettelin H."/>
            <person name="Glass J.I."/>
            <person name="Rusch D."/>
            <person name="Podicherti R."/>
            <person name="Tsui H.-C.T."/>
            <person name="Winkler M.E."/>
        </authorList>
    </citation>
    <scope>NUCLEOTIDE SEQUENCE</scope>
</reference>
<evidence type="ECO:0000313" key="1">
    <source>
        <dbReference type="EMBL" id="SVE35127.1"/>
    </source>
</evidence>
<dbReference type="PANTHER" id="PTHR31571">
    <property type="entry name" value="ALTERED INHERITANCE OF MITOCHONDRIA PROTEIN 6"/>
    <property type="match status" value="1"/>
</dbReference>
<evidence type="ECO:0008006" key="2">
    <source>
        <dbReference type="Google" id="ProtNLM"/>
    </source>
</evidence>
<name>A0A383CRY4_9ZZZZ</name>
<feature type="non-terminal residue" evidence="1">
    <location>
        <position position="167"/>
    </location>
</feature>
<dbReference type="EMBL" id="UINC01211289">
    <property type="protein sequence ID" value="SVE35127.1"/>
    <property type="molecule type" value="Genomic_DNA"/>
</dbReference>
<dbReference type="AlphaFoldDB" id="A0A383CRY4"/>
<organism evidence="1">
    <name type="scientific">marine metagenome</name>
    <dbReference type="NCBI Taxonomy" id="408172"/>
    <lineage>
        <taxon>unclassified sequences</taxon>
        <taxon>metagenomes</taxon>
        <taxon>ecological metagenomes</taxon>
    </lineage>
</organism>
<accession>A0A383CRY4</accession>
<dbReference type="InterPro" id="IPR051236">
    <property type="entry name" value="HAT_RTT109-like"/>
</dbReference>
<sequence>MKWILPCLLFAACQSAAAEPKPLIRAHAHNDYYHKRPLLDALANSFCSVEADVFLKDGQLLVGHFSFELKKERSLETLYLSPLAKRVKANGGSVYKSRAPFHLMIDFKTDGPATYAVLKPLLEKYRFMLTAFTADTTKVGAVTIVISGSRPRAAMEQDAKRLAGYDG</sequence>
<dbReference type="PANTHER" id="PTHR31571:SF1">
    <property type="entry name" value="ALTERED INHERITANCE OF MITOCHONDRIA PROTEIN 6"/>
    <property type="match status" value="1"/>
</dbReference>
<protein>
    <recommendedName>
        <fullName evidence="2">Glycerophosphodiester phosphodiesterase</fullName>
    </recommendedName>
</protein>
<gene>
    <name evidence="1" type="ORF">METZ01_LOCUS487981</name>
</gene>